<evidence type="ECO:0000313" key="2">
    <source>
        <dbReference type="EMBL" id="CDN89022.1"/>
    </source>
</evidence>
<reference evidence="3" key="1">
    <citation type="submission" date="2014-02" db="EMBL/GenBank/DDBJ databases">
        <authorList>
            <person name="Gan H."/>
        </authorList>
    </citation>
    <scope>NUCLEOTIDE SEQUENCE [LARGE SCALE GENOMIC DNA]</scope>
    <source>
        <strain evidence="3">S1</strain>
    </source>
</reference>
<keyword evidence="3" id="KW-1185">Reference proteome</keyword>
<reference evidence="3" key="2">
    <citation type="submission" date="2014-11" db="EMBL/GenBank/DDBJ databases">
        <title>Draft genome sequence of Hydrogenophaga intermedia S1.</title>
        <authorList>
            <person name="Gan H.M."/>
            <person name="Chew T.H."/>
            <person name="Stolz A."/>
        </authorList>
    </citation>
    <scope>NUCLEOTIDE SEQUENCE [LARGE SCALE GENOMIC DNA]</scope>
    <source>
        <strain evidence="3">S1</strain>
    </source>
</reference>
<dbReference type="RefSeq" id="WP_011304101.1">
    <property type="nucleotide sequence ID" value="NZ_CCAE010000033.1"/>
</dbReference>
<organism evidence="2 3">
    <name type="scientific">Hydrogenophaga intermedia</name>
    <dbReference type="NCBI Taxonomy" id="65786"/>
    <lineage>
        <taxon>Bacteria</taxon>
        <taxon>Pseudomonadati</taxon>
        <taxon>Pseudomonadota</taxon>
        <taxon>Betaproteobacteria</taxon>
        <taxon>Burkholderiales</taxon>
        <taxon>Comamonadaceae</taxon>
        <taxon>Hydrogenophaga</taxon>
    </lineage>
</organism>
<name>A0A1L1PG20_HYDIT</name>
<feature type="domain" description="KfrB" evidence="1">
    <location>
        <begin position="51"/>
        <end position="103"/>
    </location>
</feature>
<sequence length="115" mass="12697">MKQRLLVMNGQRIVQTEQEGAWANQKVDKAGALKPGIYNLYMAQQADKKQTHDGVIVHADNNQVFQQVGKNFVMHARSDFDKVPEIGSAKSISYSAQGKATVAAEAPKLTRGRSR</sequence>
<evidence type="ECO:0000259" key="1">
    <source>
        <dbReference type="Pfam" id="PF18790"/>
    </source>
</evidence>
<dbReference type="EMBL" id="CCAE010000033">
    <property type="protein sequence ID" value="CDN89022.1"/>
    <property type="molecule type" value="Genomic_DNA"/>
</dbReference>
<proteinExistence type="predicted"/>
<dbReference type="Pfam" id="PF18790">
    <property type="entry name" value="KfrB"/>
    <property type="match status" value="1"/>
</dbReference>
<protein>
    <submittedName>
        <fullName evidence="2">KfrB</fullName>
    </submittedName>
</protein>
<dbReference type="AlphaFoldDB" id="A0A1L1PG20"/>
<gene>
    <name evidence="2" type="primary">kfrB</name>
    <name evidence="2" type="ORF">BN948_03459</name>
</gene>
<dbReference type="InterPro" id="IPR040782">
    <property type="entry name" value="KfrB"/>
</dbReference>
<evidence type="ECO:0000313" key="3">
    <source>
        <dbReference type="Proteomes" id="UP000028878"/>
    </source>
</evidence>
<accession>A0A1L1PG20</accession>
<dbReference type="Proteomes" id="UP000028878">
    <property type="component" value="Unassembled WGS sequence"/>
</dbReference>